<proteinExistence type="predicted"/>
<sequence>MVLGSTMQVRNIINTNALTINMKGQSIERVHEAKCLGLLLDSGLKFENHIQNIVKNCFFRLKVLYKIRSLLTEKVRITLCETLILSRLNYGDTVYGPCLLERTRRLIQRVQNACCRFCFDVPPRGHITPFLNKASMLNMEARRYLHTCSLVFDVLKFQKPEYLFSKLCFSPFHDRYGTRSFRPILSVPKHVSAAFEGSFRYQATKCWNNIPPPIRLLKNKINFKNKIKLFLLIKQKT</sequence>
<dbReference type="EMBL" id="JAHIBW010000029">
    <property type="protein sequence ID" value="KAG7295850.1"/>
    <property type="molecule type" value="Genomic_DNA"/>
</dbReference>
<evidence type="ECO:0000313" key="1">
    <source>
        <dbReference type="EMBL" id="KAG7295850.1"/>
    </source>
</evidence>
<protein>
    <submittedName>
        <fullName evidence="1">Uncharacterized protein</fullName>
    </submittedName>
</protein>
<accession>A0ABQ7PSI3</accession>
<dbReference type="Proteomes" id="UP000823941">
    <property type="component" value="Chromosome 29"/>
</dbReference>
<gene>
    <name evidence="1" type="ORF">JYU34_020934</name>
</gene>
<reference evidence="1 2" key="1">
    <citation type="submission" date="2021-06" db="EMBL/GenBank/DDBJ databases">
        <title>A haploid diamondback moth (Plutella xylostella L.) genome assembly resolves 31 chromosomes and identifies a diamide resistance mutation.</title>
        <authorList>
            <person name="Ward C.M."/>
            <person name="Perry K.D."/>
            <person name="Baker G."/>
            <person name="Powis K."/>
            <person name="Heckel D.G."/>
            <person name="Baxter S.W."/>
        </authorList>
    </citation>
    <scope>NUCLEOTIDE SEQUENCE [LARGE SCALE GENOMIC DNA]</scope>
    <source>
        <strain evidence="1 2">LV</strain>
        <tissue evidence="1">Single pupa</tissue>
    </source>
</reference>
<name>A0ABQ7PSI3_PLUXY</name>
<comment type="caution">
    <text evidence="1">The sequence shown here is derived from an EMBL/GenBank/DDBJ whole genome shotgun (WGS) entry which is preliminary data.</text>
</comment>
<evidence type="ECO:0000313" key="2">
    <source>
        <dbReference type="Proteomes" id="UP000823941"/>
    </source>
</evidence>
<keyword evidence="2" id="KW-1185">Reference proteome</keyword>
<organism evidence="1 2">
    <name type="scientific">Plutella xylostella</name>
    <name type="common">Diamondback moth</name>
    <name type="synonym">Plutella maculipennis</name>
    <dbReference type="NCBI Taxonomy" id="51655"/>
    <lineage>
        <taxon>Eukaryota</taxon>
        <taxon>Metazoa</taxon>
        <taxon>Ecdysozoa</taxon>
        <taxon>Arthropoda</taxon>
        <taxon>Hexapoda</taxon>
        <taxon>Insecta</taxon>
        <taxon>Pterygota</taxon>
        <taxon>Neoptera</taxon>
        <taxon>Endopterygota</taxon>
        <taxon>Lepidoptera</taxon>
        <taxon>Glossata</taxon>
        <taxon>Ditrysia</taxon>
        <taxon>Yponomeutoidea</taxon>
        <taxon>Plutellidae</taxon>
        <taxon>Plutella</taxon>
    </lineage>
</organism>